<comment type="caution">
    <text evidence="1">The sequence shown here is derived from an EMBL/GenBank/DDBJ whole genome shotgun (WGS) entry which is preliminary data.</text>
</comment>
<keyword evidence="2" id="KW-1185">Reference proteome</keyword>
<proteinExistence type="predicted"/>
<organism evidence="1 2">
    <name type="scientific">Phellinidium pouzarii</name>
    <dbReference type="NCBI Taxonomy" id="167371"/>
    <lineage>
        <taxon>Eukaryota</taxon>
        <taxon>Fungi</taxon>
        <taxon>Dikarya</taxon>
        <taxon>Basidiomycota</taxon>
        <taxon>Agaricomycotina</taxon>
        <taxon>Agaricomycetes</taxon>
        <taxon>Hymenochaetales</taxon>
        <taxon>Hymenochaetaceae</taxon>
        <taxon>Phellinidium</taxon>
    </lineage>
</organism>
<evidence type="ECO:0000313" key="1">
    <source>
        <dbReference type="EMBL" id="THH05090.1"/>
    </source>
</evidence>
<reference evidence="1 2" key="1">
    <citation type="submission" date="2019-02" db="EMBL/GenBank/DDBJ databases">
        <title>Genome sequencing of the rare red list fungi Phellinidium pouzarii.</title>
        <authorList>
            <person name="Buettner E."/>
            <person name="Kellner H."/>
        </authorList>
    </citation>
    <scope>NUCLEOTIDE SEQUENCE [LARGE SCALE GENOMIC DNA]</scope>
    <source>
        <strain evidence="1 2">DSM 108285</strain>
    </source>
</reference>
<protein>
    <submittedName>
        <fullName evidence="1">Uncharacterized protein</fullName>
    </submittedName>
</protein>
<name>A0A4S4L683_9AGAM</name>
<dbReference type="Proteomes" id="UP000308199">
    <property type="component" value="Unassembled WGS sequence"/>
</dbReference>
<evidence type="ECO:0000313" key="2">
    <source>
        <dbReference type="Proteomes" id="UP000308199"/>
    </source>
</evidence>
<accession>A0A4S4L683</accession>
<dbReference type="AlphaFoldDB" id="A0A4S4L683"/>
<dbReference type="EMBL" id="SGPK01000287">
    <property type="protein sequence ID" value="THH05090.1"/>
    <property type="molecule type" value="Genomic_DNA"/>
</dbReference>
<gene>
    <name evidence="1" type="ORF">EW145_g5049</name>
</gene>
<sequence length="96" mass="10826">MDSLLVLPHLVGLLTQRLYLRSSVFAVEDRIICLGIVWLLREPSLVIREYLLDQWPVGTGPRLAITANKKAILLGNVLQTQILRFDDRADQSTIAT</sequence>